<dbReference type="Pfam" id="PF00258">
    <property type="entry name" value="Flavodoxin_1"/>
    <property type="match status" value="1"/>
</dbReference>
<comment type="caution">
    <text evidence="9">The sequence shown here is derived from an EMBL/GenBank/DDBJ whole genome shotgun (WGS) entry which is preliminary data.</text>
</comment>
<keyword evidence="5 7" id="KW-0288">FMN</keyword>
<evidence type="ECO:0000256" key="5">
    <source>
        <dbReference type="ARBA" id="ARBA00022643"/>
    </source>
</evidence>
<dbReference type="Proteomes" id="UP000440004">
    <property type="component" value="Unassembled WGS sequence"/>
</dbReference>
<dbReference type="RefSeq" id="WP_152804293.1">
    <property type="nucleotide sequence ID" value="NZ_WHNX01000013.1"/>
</dbReference>
<keyword evidence="10" id="KW-1185">Reference proteome</keyword>
<dbReference type="InterPro" id="IPR010087">
    <property type="entry name" value="Flav_short"/>
</dbReference>
<accession>A0A6A7K9H7</accession>
<dbReference type="InterPro" id="IPR008254">
    <property type="entry name" value="Flavodoxin/NO_synth"/>
</dbReference>
<dbReference type="EMBL" id="WHNX01000013">
    <property type="protein sequence ID" value="MPW26100.1"/>
    <property type="molecule type" value="Genomic_DNA"/>
</dbReference>
<evidence type="ECO:0000313" key="9">
    <source>
        <dbReference type="EMBL" id="MPW26100.1"/>
    </source>
</evidence>
<comment type="cofactor">
    <cofactor evidence="1 7">
        <name>FMN</name>
        <dbReference type="ChEBI" id="CHEBI:58210"/>
    </cofactor>
</comment>
<dbReference type="Gene3D" id="3.40.50.360">
    <property type="match status" value="1"/>
</dbReference>
<evidence type="ECO:0000256" key="3">
    <source>
        <dbReference type="ARBA" id="ARBA00022448"/>
    </source>
</evidence>
<dbReference type="GO" id="GO:0016651">
    <property type="term" value="F:oxidoreductase activity, acting on NAD(P)H"/>
    <property type="evidence" value="ECO:0007669"/>
    <property type="project" value="UniProtKB-ARBA"/>
</dbReference>
<proteinExistence type="inferred from homology"/>
<keyword evidence="3 7" id="KW-0813">Transport</keyword>
<evidence type="ECO:0000256" key="1">
    <source>
        <dbReference type="ARBA" id="ARBA00001917"/>
    </source>
</evidence>
<dbReference type="NCBIfam" id="TIGR01753">
    <property type="entry name" value="flav_short"/>
    <property type="match status" value="1"/>
</dbReference>
<dbReference type="PANTHER" id="PTHR43717:SF1">
    <property type="entry name" value="ANAEROBIC NITRIC OXIDE REDUCTASE FLAVORUBREDOXIN"/>
    <property type="match status" value="1"/>
</dbReference>
<dbReference type="PROSITE" id="PS00201">
    <property type="entry name" value="FLAVODOXIN"/>
    <property type="match status" value="1"/>
</dbReference>
<sequence>MKKISIVYWSGTGNTELMAKAIEEGLEDVQVELLSVDKASITSVVESDGIALGCPSMGAEILEEDEMEPFVVELEKENIKGKAMILFGSYGWGDGEWMQDWEKRMKDAGVNLIEDGFIIQEDTIDERLPECKELAMRLANFINNN</sequence>
<evidence type="ECO:0000256" key="2">
    <source>
        <dbReference type="ARBA" id="ARBA00005267"/>
    </source>
</evidence>
<evidence type="ECO:0000256" key="7">
    <source>
        <dbReference type="RuleBase" id="RU367037"/>
    </source>
</evidence>
<protein>
    <recommendedName>
        <fullName evidence="7">Flavodoxin</fullName>
    </recommendedName>
</protein>
<dbReference type="PROSITE" id="PS50902">
    <property type="entry name" value="FLAVODOXIN_LIKE"/>
    <property type="match status" value="1"/>
</dbReference>
<comment type="function">
    <text evidence="7">Low-potential electron donor to a number of redox enzymes.</text>
</comment>
<reference evidence="9 10" key="1">
    <citation type="submission" date="2019-10" db="EMBL/GenBank/DDBJ databases">
        <title>Alkalibaculum tamaniensis sp.nov., a new alkaliphilic acetogen, isolated on methoxylated aromatics from a mud volcano.</title>
        <authorList>
            <person name="Khomyakova M.A."/>
            <person name="Merkel A.Y."/>
            <person name="Bonch-Osmolovskaya E.A."/>
            <person name="Slobodkin A.I."/>
        </authorList>
    </citation>
    <scope>NUCLEOTIDE SEQUENCE [LARGE SCALE GENOMIC DNA]</scope>
    <source>
        <strain evidence="9 10">M08DMB</strain>
    </source>
</reference>
<name>A0A6A7K9H7_9FIRM</name>
<evidence type="ECO:0000256" key="4">
    <source>
        <dbReference type="ARBA" id="ARBA00022630"/>
    </source>
</evidence>
<dbReference type="AlphaFoldDB" id="A0A6A7K9H7"/>
<dbReference type="InterPro" id="IPR029039">
    <property type="entry name" value="Flavoprotein-like_sf"/>
</dbReference>
<evidence type="ECO:0000256" key="6">
    <source>
        <dbReference type="ARBA" id="ARBA00022982"/>
    </source>
</evidence>
<keyword evidence="4 7" id="KW-0285">Flavoprotein</keyword>
<dbReference type="InterPro" id="IPR001226">
    <property type="entry name" value="Flavodoxin_CS"/>
</dbReference>
<dbReference type="PANTHER" id="PTHR43717">
    <property type="entry name" value="ANAEROBIC NITRIC OXIDE REDUCTASE FLAVORUBREDOXIN"/>
    <property type="match status" value="1"/>
</dbReference>
<organism evidence="9 10">
    <name type="scientific">Alkalibaculum sporogenes</name>
    <dbReference type="NCBI Taxonomy" id="2655001"/>
    <lineage>
        <taxon>Bacteria</taxon>
        <taxon>Bacillati</taxon>
        <taxon>Bacillota</taxon>
        <taxon>Clostridia</taxon>
        <taxon>Eubacteriales</taxon>
        <taxon>Eubacteriaceae</taxon>
        <taxon>Alkalibaculum</taxon>
    </lineage>
</organism>
<keyword evidence="6 7" id="KW-0249">Electron transport</keyword>
<dbReference type="GO" id="GO:0009055">
    <property type="term" value="F:electron transfer activity"/>
    <property type="evidence" value="ECO:0007669"/>
    <property type="project" value="UniProtKB-UniRule"/>
</dbReference>
<evidence type="ECO:0000259" key="8">
    <source>
        <dbReference type="PROSITE" id="PS50902"/>
    </source>
</evidence>
<comment type="similarity">
    <text evidence="2 7">Belongs to the flavodoxin family.</text>
</comment>
<evidence type="ECO:0000313" key="10">
    <source>
        <dbReference type="Proteomes" id="UP000440004"/>
    </source>
</evidence>
<dbReference type="GO" id="GO:0010181">
    <property type="term" value="F:FMN binding"/>
    <property type="evidence" value="ECO:0007669"/>
    <property type="project" value="UniProtKB-UniRule"/>
</dbReference>
<dbReference type="SUPFAM" id="SSF52218">
    <property type="entry name" value="Flavoproteins"/>
    <property type="match status" value="1"/>
</dbReference>
<feature type="domain" description="Flavodoxin-like" evidence="8">
    <location>
        <begin position="4"/>
        <end position="139"/>
    </location>
</feature>
<gene>
    <name evidence="9" type="ORF">GC105_09880</name>
</gene>